<dbReference type="RefSeq" id="WP_283535195.1">
    <property type="nucleotide sequence ID" value="NZ_CP073633.1"/>
</dbReference>
<proteinExistence type="predicted"/>
<protein>
    <submittedName>
        <fullName evidence="1">Uncharacterized protein</fullName>
    </submittedName>
</protein>
<accession>A0AAX3WAX3</accession>
<sequence length="148" mass="16363">MIGDMIDVTGYVTQDKFLVGRTMSEIEAILGFHGGRLAHGATFAKLSVLPKVGEFELAALSITAQHRYQLPTGYDISRLKQIAMSVWSLSGPDRLVKVRPVIPHDPSLSDDEQYPPSMEAPQWRLTVPLPGLKTARTRTAADLYRPAF</sequence>
<evidence type="ECO:0000313" key="1">
    <source>
        <dbReference type="EMBL" id="WHQ68592.1"/>
    </source>
</evidence>
<gene>
    <name evidence="1" type="ORF">KEC54_19740</name>
</gene>
<organism evidence="1 2">
    <name type="scientific">Methylorubrum extorquens</name>
    <name type="common">Methylobacterium dichloromethanicum</name>
    <name type="synonym">Methylobacterium extorquens</name>
    <dbReference type="NCBI Taxonomy" id="408"/>
    <lineage>
        <taxon>Bacteria</taxon>
        <taxon>Pseudomonadati</taxon>
        <taxon>Pseudomonadota</taxon>
        <taxon>Alphaproteobacteria</taxon>
        <taxon>Hyphomicrobiales</taxon>
        <taxon>Methylobacteriaceae</taxon>
        <taxon>Methylorubrum</taxon>
    </lineage>
</organism>
<evidence type="ECO:0000313" key="2">
    <source>
        <dbReference type="Proteomes" id="UP001223720"/>
    </source>
</evidence>
<dbReference type="EMBL" id="CP073633">
    <property type="protein sequence ID" value="WHQ68592.1"/>
    <property type="molecule type" value="Genomic_DNA"/>
</dbReference>
<dbReference type="Proteomes" id="UP001223720">
    <property type="component" value="Chromosome"/>
</dbReference>
<dbReference type="AlphaFoldDB" id="A0AAX3WAX3"/>
<reference evidence="1" key="1">
    <citation type="journal article" date="2022" name="Biotechnol. Bioprocess Eng.">
        <title>Pan-genome Analysis Reveals Comparative Genomic Features of Central Metabolic Pathways in Methylorubrum extorquens.</title>
        <authorList>
            <person name="Lee G.M."/>
            <person name="Scott-Nevros Z.K."/>
            <person name="Lee S.-M."/>
            <person name="Kim D."/>
        </authorList>
    </citation>
    <scope>NUCLEOTIDE SEQUENCE</scope>
    <source>
        <strain evidence="1">ATCC 55366</strain>
    </source>
</reference>
<name>A0AAX3WAX3_METEX</name>